<protein>
    <submittedName>
        <fullName evidence="1">Uncharacterized protein</fullName>
    </submittedName>
</protein>
<proteinExistence type="predicted"/>
<gene>
    <name evidence="1" type="ORF">HNR39_003213</name>
</gene>
<organism evidence="1 2">
    <name type="scientific">Glaciimonas immobilis</name>
    <dbReference type="NCBI Taxonomy" id="728004"/>
    <lineage>
        <taxon>Bacteria</taxon>
        <taxon>Pseudomonadati</taxon>
        <taxon>Pseudomonadota</taxon>
        <taxon>Betaproteobacteria</taxon>
        <taxon>Burkholderiales</taxon>
        <taxon>Oxalobacteraceae</taxon>
        <taxon>Glaciimonas</taxon>
    </lineage>
</organism>
<accession>A0A840RY36</accession>
<dbReference type="RefSeq" id="WP_168053679.1">
    <property type="nucleotide sequence ID" value="NZ_JAAOZT010000003.1"/>
</dbReference>
<keyword evidence="2" id="KW-1185">Reference proteome</keyword>
<dbReference type="EMBL" id="JACHHQ010000007">
    <property type="protein sequence ID" value="MBB5201360.1"/>
    <property type="molecule type" value="Genomic_DNA"/>
</dbReference>
<evidence type="ECO:0000313" key="2">
    <source>
        <dbReference type="Proteomes" id="UP000571084"/>
    </source>
</evidence>
<dbReference type="AlphaFoldDB" id="A0A840RY36"/>
<reference evidence="1 2" key="1">
    <citation type="submission" date="2020-08" db="EMBL/GenBank/DDBJ databases">
        <title>Genomic Encyclopedia of Type Strains, Phase IV (KMG-IV): sequencing the most valuable type-strain genomes for metagenomic binning, comparative biology and taxonomic classification.</title>
        <authorList>
            <person name="Goeker M."/>
        </authorList>
    </citation>
    <scope>NUCLEOTIDE SEQUENCE [LARGE SCALE GENOMIC DNA]</scope>
    <source>
        <strain evidence="1 2">DSM 23240</strain>
    </source>
</reference>
<sequence length="250" mass="28373">MATNSPLYLSDAEIQVVFSAQTINVRSLNAAWIHLRRTINRDLVPINETSIKTHTQLLGLLYCSWAESVFLKLIHTPRGFSGGLIFQIQQYKKEKGVSAAWQKCLELGLREVTTVRDAGDLANIKQKLIRLIERYIEEPALLRNKMAHGQWIIALNRENTAVNQVISEKIEKLDVVQLMILKEVTEILVSCIELLIQSPHKHFRSTIWEHISTHDEQLAKLSKRTLSEHVARLTARAPRSAKLVASACVV</sequence>
<evidence type="ECO:0000313" key="1">
    <source>
        <dbReference type="EMBL" id="MBB5201360.1"/>
    </source>
</evidence>
<comment type="caution">
    <text evidence="1">The sequence shown here is derived from an EMBL/GenBank/DDBJ whole genome shotgun (WGS) entry which is preliminary data.</text>
</comment>
<dbReference type="Proteomes" id="UP000571084">
    <property type="component" value="Unassembled WGS sequence"/>
</dbReference>
<name>A0A840RY36_9BURK</name>